<reference evidence="1" key="1">
    <citation type="submission" date="2020-04" db="EMBL/GenBank/DDBJ databases">
        <authorList>
            <person name="Zhang T."/>
        </authorList>
    </citation>
    <scope>NUCLEOTIDE SEQUENCE</scope>
    <source>
        <strain evidence="1">HKST-UBA14</strain>
    </source>
</reference>
<evidence type="ECO:0000313" key="2">
    <source>
        <dbReference type="Proteomes" id="UP000783287"/>
    </source>
</evidence>
<evidence type="ECO:0000313" key="1">
    <source>
        <dbReference type="EMBL" id="MCA9383717.1"/>
    </source>
</evidence>
<dbReference type="EMBL" id="JAGQLK010000119">
    <property type="protein sequence ID" value="MCA9383717.1"/>
    <property type="molecule type" value="Genomic_DNA"/>
</dbReference>
<name>A0A955L6E9_9BACT</name>
<dbReference type="Proteomes" id="UP000783287">
    <property type="component" value="Unassembled WGS sequence"/>
</dbReference>
<sequence>MSEAPEPDYIRAAYRYESPDNDFACTGHARIIVESLAAEQIAAKILFLYDWWNKNEKISSGHAYVIPDYFTDEDLPLNMSNGSNDLEDGSDVTCGYLRQFGEDITDEILTTPWEMLG</sequence>
<accession>A0A955L6E9</accession>
<protein>
    <submittedName>
        <fullName evidence="1">Uncharacterized protein</fullName>
    </submittedName>
</protein>
<dbReference type="AlphaFoldDB" id="A0A955L6E9"/>
<gene>
    <name evidence="1" type="ORF">KC909_05080</name>
</gene>
<reference evidence="1" key="2">
    <citation type="journal article" date="2021" name="Microbiome">
        <title>Successional dynamics and alternative stable states in a saline activated sludge microbial community over 9 years.</title>
        <authorList>
            <person name="Wang Y."/>
            <person name="Ye J."/>
            <person name="Ju F."/>
            <person name="Liu L."/>
            <person name="Boyd J.A."/>
            <person name="Deng Y."/>
            <person name="Parks D.H."/>
            <person name="Jiang X."/>
            <person name="Yin X."/>
            <person name="Woodcroft B.J."/>
            <person name="Tyson G.W."/>
            <person name="Hugenholtz P."/>
            <person name="Polz M.F."/>
            <person name="Zhang T."/>
        </authorList>
    </citation>
    <scope>NUCLEOTIDE SEQUENCE</scope>
    <source>
        <strain evidence="1">HKST-UBA14</strain>
    </source>
</reference>
<organism evidence="1 2">
    <name type="scientific">Candidatus Dojkabacteria bacterium</name>
    <dbReference type="NCBI Taxonomy" id="2099670"/>
    <lineage>
        <taxon>Bacteria</taxon>
        <taxon>Candidatus Dojkabacteria</taxon>
    </lineage>
</organism>
<proteinExistence type="predicted"/>
<comment type="caution">
    <text evidence="1">The sequence shown here is derived from an EMBL/GenBank/DDBJ whole genome shotgun (WGS) entry which is preliminary data.</text>
</comment>